<proteinExistence type="predicted"/>
<dbReference type="EMBL" id="VLKE01000002">
    <property type="protein sequence ID" value="TWH62310.1"/>
    <property type="molecule type" value="Genomic_DNA"/>
</dbReference>
<evidence type="ECO:0000313" key="2">
    <source>
        <dbReference type="Proteomes" id="UP000319825"/>
    </source>
</evidence>
<gene>
    <name evidence="1" type="ORF">JD77_06361</name>
</gene>
<comment type="caution">
    <text evidence="1">The sequence shown here is derived from an EMBL/GenBank/DDBJ whole genome shotgun (WGS) entry which is preliminary data.</text>
</comment>
<protein>
    <submittedName>
        <fullName evidence="1">Uncharacterized protein</fullName>
    </submittedName>
</protein>
<reference evidence="1 2" key="1">
    <citation type="submission" date="2019-07" db="EMBL/GenBank/DDBJ databases">
        <title>R&amp;d 2014.</title>
        <authorList>
            <person name="Klenk H.-P."/>
        </authorList>
    </citation>
    <scope>NUCLEOTIDE SEQUENCE [LARGE SCALE GENOMIC DNA]</scope>
    <source>
        <strain evidence="1 2">DSM 43868</strain>
    </source>
</reference>
<name>A0A562HU70_MICOL</name>
<evidence type="ECO:0000313" key="1">
    <source>
        <dbReference type="EMBL" id="TWH62310.1"/>
    </source>
</evidence>
<dbReference type="Proteomes" id="UP000319825">
    <property type="component" value="Unassembled WGS sequence"/>
</dbReference>
<dbReference type="AlphaFoldDB" id="A0A562HU70"/>
<sequence>MSTAACLCPIRWQRLYANIEDTRYEVEPSLGDTATSLLFRAWCAGCNAEYPHPFRISATRHQAA</sequence>
<organism evidence="1 2">
    <name type="scientific">Micromonospora olivasterospora</name>
    <dbReference type="NCBI Taxonomy" id="1880"/>
    <lineage>
        <taxon>Bacteria</taxon>
        <taxon>Bacillati</taxon>
        <taxon>Actinomycetota</taxon>
        <taxon>Actinomycetes</taxon>
        <taxon>Micromonosporales</taxon>
        <taxon>Micromonosporaceae</taxon>
        <taxon>Micromonospora</taxon>
    </lineage>
</organism>
<dbReference type="OrthoDB" id="3389624at2"/>
<dbReference type="RefSeq" id="WP_145777912.1">
    <property type="nucleotide sequence ID" value="NZ_BAAATQ010000102.1"/>
</dbReference>
<keyword evidence="2" id="KW-1185">Reference proteome</keyword>
<accession>A0A562HU70</accession>